<dbReference type="AlphaFoldDB" id="A0AB74BWU5"/>
<evidence type="ECO:0000259" key="1">
    <source>
        <dbReference type="Pfam" id="PF06985"/>
    </source>
</evidence>
<accession>A0AB74BWU5</accession>
<name>A0AB74BWU5_ASPFL</name>
<feature type="domain" description="Heterokaryon incompatibility" evidence="1">
    <location>
        <begin position="20"/>
        <end position="166"/>
    </location>
</feature>
<organism evidence="2 3">
    <name type="scientific">Aspergillus flavus</name>
    <dbReference type="NCBI Taxonomy" id="5059"/>
    <lineage>
        <taxon>Eukaryota</taxon>
        <taxon>Fungi</taxon>
        <taxon>Dikarya</taxon>
        <taxon>Ascomycota</taxon>
        <taxon>Pezizomycotina</taxon>
        <taxon>Eurotiomycetes</taxon>
        <taxon>Eurotiomycetidae</taxon>
        <taxon>Eurotiales</taxon>
        <taxon>Aspergillaceae</taxon>
        <taxon>Aspergillus</taxon>
        <taxon>Aspergillus subgen. Circumdati</taxon>
    </lineage>
</organism>
<dbReference type="PANTHER" id="PTHR33112:SF12">
    <property type="entry name" value="HETEROKARYON INCOMPATIBILITY DOMAIN-CONTAINING PROTEIN"/>
    <property type="match status" value="1"/>
</dbReference>
<reference evidence="2 3" key="1">
    <citation type="submission" date="2018-07" db="EMBL/GenBank/DDBJ databases">
        <title>Identification of spontaneous genetic mutation associated with occurrence of a yellow conidial color mutant of Aspergillus flavus.</title>
        <authorList>
            <person name="Chang P.-K."/>
            <person name="Mack B.M."/>
            <person name="Scharfenstein L."/>
            <person name="Gilbert M.K."/>
        </authorList>
    </citation>
    <scope>NUCLEOTIDE SEQUENCE [LARGE SCALE GENOMIC DNA]</scope>
    <source>
        <strain evidence="2 3">CA14</strain>
    </source>
</reference>
<dbReference type="PANTHER" id="PTHR33112">
    <property type="entry name" value="DOMAIN PROTEIN, PUTATIVE-RELATED"/>
    <property type="match status" value="1"/>
</dbReference>
<sequence length="397" mass="45319">MRVFDVEEGCVVMAPPHCKYASLSYVWGKPSDQDLSARTENITNLEKKGYLYKNLPTATFHDAMVACAKLGLRYLGTDRLCILQDAIQDKHTQVNAMDVIYSCSVVTLVVLAGVNAHYDLPGVHMRKRTPWPILETQGLYLIREPDTYTKACDFAVWASRGWTLQEAVLSPRLLFFTNDGVYFECCHDPFVKDENAFVHPNYKRDRCKGQSNLSSSNDLVKQYTQRSLRSRKEDGCSVFVEDCGLDMQSWWRIRESTPNIQIDVLALSLELYPHSKTAWHHPRNLGEKIFGEELSYWRDSAGQPLYVDTLNQINSDDGSTLTDYTTREKCNNPSEAEETNHDPIYGKLRYALFANVMIVETKDGESRRIGIGKTSLKSWTKGKARVWDLCIEVIHYG</sequence>
<comment type="caution">
    <text evidence="2">The sequence shown here is derived from an EMBL/GenBank/DDBJ whole genome shotgun (WGS) entry which is preliminary data.</text>
</comment>
<gene>
    <name evidence="2" type="ORF">CA14_007782</name>
</gene>
<proteinExistence type="predicted"/>
<dbReference type="Proteomes" id="UP000275480">
    <property type="component" value="Unassembled WGS sequence"/>
</dbReference>
<dbReference type="Pfam" id="PF06985">
    <property type="entry name" value="HET"/>
    <property type="match status" value="1"/>
</dbReference>
<evidence type="ECO:0000313" key="3">
    <source>
        <dbReference type="Proteomes" id="UP000275480"/>
    </source>
</evidence>
<dbReference type="InterPro" id="IPR010730">
    <property type="entry name" value="HET"/>
</dbReference>
<evidence type="ECO:0000313" key="2">
    <source>
        <dbReference type="EMBL" id="RMZ38479.1"/>
    </source>
</evidence>
<dbReference type="EMBL" id="QQZZ01000160">
    <property type="protein sequence ID" value="RMZ38479.1"/>
    <property type="molecule type" value="Genomic_DNA"/>
</dbReference>
<protein>
    <recommendedName>
        <fullName evidence="1">Heterokaryon incompatibility domain-containing protein</fullName>
    </recommendedName>
</protein>